<dbReference type="SUPFAM" id="SSF102588">
    <property type="entry name" value="LmbE-like"/>
    <property type="match status" value="1"/>
</dbReference>
<dbReference type="Proteomes" id="UP000034794">
    <property type="component" value="Unassembled WGS sequence"/>
</dbReference>
<dbReference type="Gene3D" id="3.40.50.10320">
    <property type="entry name" value="LmbE-like"/>
    <property type="match status" value="1"/>
</dbReference>
<organism evidence="1 2">
    <name type="scientific">Candidatus Collierbacteria bacterium GW2011_GWA2_46_26</name>
    <dbReference type="NCBI Taxonomy" id="1618381"/>
    <lineage>
        <taxon>Bacteria</taxon>
        <taxon>Candidatus Collieribacteriota</taxon>
    </lineage>
</organism>
<dbReference type="GO" id="GO:0016811">
    <property type="term" value="F:hydrolase activity, acting on carbon-nitrogen (but not peptide) bonds, in linear amides"/>
    <property type="evidence" value="ECO:0007669"/>
    <property type="project" value="TreeGrafter"/>
</dbReference>
<name>A0A0G1PK70_9BACT</name>
<dbReference type="PANTHER" id="PTHR12993">
    <property type="entry name" value="N-ACETYLGLUCOSAMINYL-PHOSPHATIDYLINOSITOL DE-N-ACETYLASE-RELATED"/>
    <property type="match status" value="1"/>
</dbReference>
<comment type="caution">
    <text evidence="1">The sequence shown here is derived from an EMBL/GenBank/DDBJ whole genome shotgun (WGS) entry which is preliminary data.</text>
</comment>
<dbReference type="Pfam" id="PF02585">
    <property type="entry name" value="PIG-L"/>
    <property type="match status" value="1"/>
</dbReference>
<protein>
    <submittedName>
        <fullName evidence="1">N-acetylglucosaminyl phosphatidylinositol deacetylase</fullName>
    </submittedName>
</protein>
<dbReference type="PANTHER" id="PTHR12993:SF11">
    <property type="entry name" value="N-ACETYLGLUCOSAMINYL-PHOSPHATIDYLINOSITOL DE-N-ACETYLASE"/>
    <property type="match status" value="1"/>
</dbReference>
<evidence type="ECO:0000313" key="2">
    <source>
        <dbReference type="Proteomes" id="UP000034794"/>
    </source>
</evidence>
<evidence type="ECO:0000313" key="1">
    <source>
        <dbReference type="EMBL" id="KKU33116.1"/>
    </source>
</evidence>
<dbReference type="InterPro" id="IPR024078">
    <property type="entry name" value="LmbE-like_dom_sf"/>
</dbReference>
<dbReference type="EMBL" id="LCMI01000006">
    <property type="protein sequence ID" value="KKU33116.1"/>
    <property type="molecule type" value="Genomic_DNA"/>
</dbReference>
<accession>A0A0G1PK70</accession>
<dbReference type="AlphaFoldDB" id="A0A0G1PK70"/>
<reference evidence="1 2" key="1">
    <citation type="journal article" date="2015" name="Nature">
        <title>rRNA introns, odd ribosomes, and small enigmatic genomes across a large radiation of phyla.</title>
        <authorList>
            <person name="Brown C.T."/>
            <person name="Hug L.A."/>
            <person name="Thomas B.C."/>
            <person name="Sharon I."/>
            <person name="Castelle C.J."/>
            <person name="Singh A."/>
            <person name="Wilkins M.J."/>
            <person name="Williams K.H."/>
            <person name="Banfield J.F."/>
        </authorList>
    </citation>
    <scope>NUCLEOTIDE SEQUENCE [LARGE SCALE GENOMIC DNA]</scope>
</reference>
<proteinExistence type="predicted"/>
<dbReference type="InterPro" id="IPR003737">
    <property type="entry name" value="GlcNAc_PI_deacetylase-related"/>
</dbReference>
<gene>
    <name evidence="1" type="ORF">UX47_C0006G0087</name>
</gene>
<sequence length="240" mass="28079">MKSIDPYLDKIANKKMLVVFPHPDDESVMAGGIIQRAMAWGFEVTVLTLTEGNRGKIFVNGRGRSVSEIRRQEMAEAMSRLAVMDWVMWKFDDGKLRRTKKWQERLATFIKDTQPGVVVTYDLSGVTSHPDHISASLVVLRVLRKMTGVNLLWVSFEGRMKEKIVDKRTAKYLHKPTLELNMTIFEARRKWRAVFAHRSQALGGFLRSSWWLLMFFARKEWYSEAKFKAKQRYKFVPFRI</sequence>